<dbReference type="EMBL" id="VITO01000009">
    <property type="protein sequence ID" value="TWB25640.1"/>
    <property type="molecule type" value="Genomic_DNA"/>
</dbReference>
<name>A0A560FVY1_9PROT</name>
<comment type="caution">
    <text evidence="2">The sequence shown here is derived from an EMBL/GenBank/DDBJ whole genome shotgun (WGS) entry which is preliminary data.</text>
</comment>
<keyword evidence="1" id="KW-1133">Transmembrane helix</keyword>
<gene>
    <name evidence="2" type="ORF">FBZ88_10937</name>
</gene>
<reference evidence="2 3" key="1">
    <citation type="submission" date="2019-06" db="EMBL/GenBank/DDBJ databases">
        <title>Genomic Encyclopedia of Type Strains, Phase IV (KMG-V): Genome sequencing to study the core and pangenomes of soil and plant-associated prokaryotes.</title>
        <authorList>
            <person name="Whitman W."/>
        </authorList>
    </citation>
    <scope>NUCLEOTIDE SEQUENCE [LARGE SCALE GENOMIC DNA]</scope>
    <source>
        <strain evidence="2 3">BR 11865</strain>
    </source>
</reference>
<keyword evidence="1" id="KW-0812">Transmembrane</keyword>
<sequence>MALSKASGKHFSSMVFRSGRSAHGARGWDNGGRDSGFRLHYIGVSVAAGLLVLVAVLLLHSLKPALLSRLVTDPLVAAQAQIARGYHCKANGSFIGC</sequence>
<keyword evidence="1" id="KW-0472">Membrane</keyword>
<dbReference type="RefSeq" id="WP_145617862.1">
    <property type="nucleotide sequence ID" value="NZ_VITO01000009.1"/>
</dbReference>
<keyword evidence="3" id="KW-1185">Reference proteome</keyword>
<evidence type="ECO:0000256" key="1">
    <source>
        <dbReference type="SAM" id="Phobius"/>
    </source>
</evidence>
<dbReference type="AlphaFoldDB" id="A0A560FVY1"/>
<dbReference type="Proteomes" id="UP000316545">
    <property type="component" value="Unassembled WGS sequence"/>
</dbReference>
<organism evidence="2 3">
    <name type="scientific">Nitrospirillum amazonense</name>
    <dbReference type="NCBI Taxonomy" id="28077"/>
    <lineage>
        <taxon>Bacteria</taxon>
        <taxon>Pseudomonadati</taxon>
        <taxon>Pseudomonadota</taxon>
        <taxon>Alphaproteobacteria</taxon>
        <taxon>Rhodospirillales</taxon>
        <taxon>Azospirillaceae</taxon>
        <taxon>Nitrospirillum</taxon>
    </lineage>
</organism>
<evidence type="ECO:0000313" key="3">
    <source>
        <dbReference type="Proteomes" id="UP000316545"/>
    </source>
</evidence>
<feature type="transmembrane region" description="Helical" evidence="1">
    <location>
        <begin position="39"/>
        <end position="59"/>
    </location>
</feature>
<proteinExistence type="predicted"/>
<evidence type="ECO:0000313" key="2">
    <source>
        <dbReference type="EMBL" id="TWB25640.1"/>
    </source>
</evidence>
<protein>
    <submittedName>
        <fullName evidence="2">Uncharacterized protein</fullName>
    </submittedName>
</protein>
<accession>A0A560FVY1</accession>